<sequence length="262" mass="28871">MTTSSAQLDHVVILLPHEDVVNPPQWLTEHFIVSPGGRHADGKTENKLVLLSDGTYLEFIAFTSEEARKGHWWDKPYGVVDFALTTPDEKFPELSAIKDRLAKTDTDISYQEPKAGGRLRPDGVELKWRVTFPINCNRGEAPFWCHDVTPRERRVPYTDDNTSHPSGVLGLAGVELKTTSDARLSTAAAAILDSNLERNGQYGVDVPHKVPTSKQPSIRIQSANGDGKDLSLTLVLQTTQKLPPIAQKIGNGTVSIVFEQPN</sequence>
<feature type="domain" description="Glyoxalase-like" evidence="1">
    <location>
        <begin position="8"/>
        <end position="190"/>
    </location>
</feature>
<dbReference type="Proteomes" id="UP001305779">
    <property type="component" value="Unassembled WGS sequence"/>
</dbReference>
<dbReference type="Pfam" id="PF13468">
    <property type="entry name" value="Glyoxalase_3"/>
    <property type="match status" value="1"/>
</dbReference>
<accession>A0ABR0F3C8</accession>
<gene>
    <name evidence="2" type="ORF">PRZ48_001645</name>
</gene>
<organism evidence="2 3">
    <name type="scientific">Zasmidium cellare</name>
    <name type="common">Wine cellar mold</name>
    <name type="synonym">Racodium cellare</name>
    <dbReference type="NCBI Taxonomy" id="395010"/>
    <lineage>
        <taxon>Eukaryota</taxon>
        <taxon>Fungi</taxon>
        <taxon>Dikarya</taxon>
        <taxon>Ascomycota</taxon>
        <taxon>Pezizomycotina</taxon>
        <taxon>Dothideomycetes</taxon>
        <taxon>Dothideomycetidae</taxon>
        <taxon>Mycosphaerellales</taxon>
        <taxon>Mycosphaerellaceae</taxon>
        <taxon>Zasmidium</taxon>
    </lineage>
</organism>
<evidence type="ECO:0000313" key="3">
    <source>
        <dbReference type="Proteomes" id="UP001305779"/>
    </source>
</evidence>
<reference evidence="2 3" key="1">
    <citation type="journal article" date="2023" name="G3 (Bethesda)">
        <title>A chromosome-level genome assembly of Zasmidium syzygii isolated from banana leaves.</title>
        <authorList>
            <person name="van Westerhoven A.C."/>
            <person name="Mehrabi R."/>
            <person name="Talebi R."/>
            <person name="Steentjes M.B.F."/>
            <person name="Corcolon B."/>
            <person name="Chong P.A."/>
            <person name="Kema G.H.J."/>
            <person name="Seidl M.F."/>
        </authorList>
    </citation>
    <scope>NUCLEOTIDE SEQUENCE [LARGE SCALE GENOMIC DNA]</scope>
    <source>
        <strain evidence="2 3">P124</strain>
    </source>
</reference>
<comment type="caution">
    <text evidence="2">The sequence shown here is derived from an EMBL/GenBank/DDBJ whole genome shotgun (WGS) entry which is preliminary data.</text>
</comment>
<dbReference type="PANTHER" id="PTHR40265">
    <property type="entry name" value="BLL2707 PROTEIN"/>
    <property type="match status" value="1"/>
</dbReference>
<dbReference type="EMBL" id="JAXOVC010000001">
    <property type="protein sequence ID" value="KAK4507910.1"/>
    <property type="molecule type" value="Genomic_DNA"/>
</dbReference>
<name>A0ABR0F3C8_ZASCE</name>
<evidence type="ECO:0000313" key="2">
    <source>
        <dbReference type="EMBL" id="KAK4507910.1"/>
    </source>
</evidence>
<keyword evidence="3" id="KW-1185">Reference proteome</keyword>
<dbReference type="InterPro" id="IPR025870">
    <property type="entry name" value="Glyoxalase-like_dom"/>
</dbReference>
<evidence type="ECO:0000259" key="1">
    <source>
        <dbReference type="Pfam" id="PF13468"/>
    </source>
</evidence>
<dbReference type="PANTHER" id="PTHR40265:SF1">
    <property type="entry name" value="GLYOXALASE-LIKE DOMAIN-CONTAINING PROTEIN"/>
    <property type="match status" value="1"/>
</dbReference>
<dbReference type="InterPro" id="IPR029068">
    <property type="entry name" value="Glyas_Bleomycin-R_OHBP_Dase"/>
</dbReference>
<protein>
    <recommendedName>
        <fullName evidence="1">Glyoxalase-like domain-containing protein</fullName>
    </recommendedName>
</protein>
<dbReference type="Gene3D" id="3.10.180.10">
    <property type="entry name" value="2,3-Dihydroxybiphenyl 1,2-Dioxygenase, domain 1"/>
    <property type="match status" value="1"/>
</dbReference>
<proteinExistence type="predicted"/>